<evidence type="ECO:0000313" key="1">
    <source>
        <dbReference type="EMBL" id="ACX52125.1"/>
    </source>
</evidence>
<dbReference type="RefSeq" id="WP_015739002.1">
    <property type="nucleotide sequence ID" value="NC_013385.1"/>
</dbReference>
<dbReference type="Pfam" id="PF06935">
    <property type="entry name" value="DUF1284"/>
    <property type="match status" value="1"/>
</dbReference>
<proteinExistence type="predicted"/>
<gene>
    <name evidence="1" type="ordered locus">Adeg_0990</name>
</gene>
<dbReference type="Proteomes" id="UP000002620">
    <property type="component" value="Chromosome"/>
</dbReference>
<name>C9RCZ8_AMMDK</name>
<organism evidence="1 2">
    <name type="scientific">Ammonifex degensii (strain DSM 10501 / KC4)</name>
    <dbReference type="NCBI Taxonomy" id="429009"/>
    <lineage>
        <taxon>Bacteria</taxon>
        <taxon>Bacillati</taxon>
        <taxon>Bacillota</taxon>
        <taxon>Clostridia</taxon>
        <taxon>Thermoanaerobacterales</taxon>
        <taxon>Thermoanaerobacteraceae</taxon>
        <taxon>Ammonifex</taxon>
    </lineage>
</organism>
<dbReference type="EMBL" id="CP001785">
    <property type="protein sequence ID" value="ACX52125.1"/>
    <property type="molecule type" value="Genomic_DNA"/>
</dbReference>
<accession>C9RCZ8</accession>
<dbReference type="KEGG" id="adg:Adeg_0990"/>
<evidence type="ECO:0008006" key="3">
    <source>
        <dbReference type="Google" id="ProtNLM"/>
    </source>
</evidence>
<dbReference type="STRING" id="429009.Adeg_0990"/>
<sequence length="130" mass="14966">MVRLRGHHLICLQFFRGEGYSREFVRNLEEILYRLSRGEEVEIAEGADEVCSLCPFLREGKCTNGPEAEAKVRARDASALAGLGLRSGDRVEWPEVKRRFRRLSSGWLRELCQGCEWQRICLGSSENKDY</sequence>
<keyword evidence="2" id="KW-1185">Reference proteome</keyword>
<reference evidence="1 2" key="1">
    <citation type="submission" date="2009-10" db="EMBL/GenBank/DDBJ databases">
        <title>Complete sequence of chromosome of Ammonifex degensii KC4.</title>
        <authorList>
            <consortium name="US DOE Joint Genome Institute"/>
            <person name="Kerfeld C."/>
            <person name="Goodner B."/>
            <person name="Huber H."/>
            <person name="Stetter K."/>
            <person name="Lucas S."/>
            <person name="Copeland A."/>
            <person name="Lapidus A."/>
            <person name="Glavina del Rio T."/>
            <person name="Dalin E."/>
            <person name="Tice H."/>
            <person name="Bruce D."/>
            <person name="Goodwin L."/>
            <person name="Pitluck S."/>
            <person name="Saunders E."/>
            <person name="Brettin T."/>
            <person name="Detter J.C."/>
            <person name="Han C."/>
            <person name="Larimer F."/>
            <person name="Land M."/>
            <person name="Hauser L."/>
            <person name="Kyrpides N."/>
            <person name="Ovchinnikova G."/>
            <person name="Richardson P."/>
        </authorList>
    </citation>
    <scope>NUCLEOTIDE SEQUENCE [LARGE SCALE GENOMIC DNA]</scope>
    <source>
        <strain evidence="2">DSM 10501 / KC4</strain>
    </source>
</reference>
<protein>
    <recommendedName>
        <fullName evidence="3">DUF1284 domain-containing protein</fullName>
    </recommendedName>
</protein>
<dbReference type="eggNOG" id="COG3543">
    <property type="taxonomic scope" value="Bacteria"/>
</dbReference>
<evidence type="ECO:0000313" key="2">
    <source>
        <dbReference type="Proteomes" id="UP000002620"/>
    </source>
</evidence>
<dbReference type="HOGENOM" id="CLU_129126_1_0_9"/>
<dbReference type="InterPro" id="IPR009702">
    <property type="entry name" value="DUF1284"/>
</dbReference>
<dbReference type="AlphaFoldDB" id="C9RCZ8"/>
<dbReference type="OrthoDB" id="121064at2"/>